<keyword evidence="2" id="KW-1185">Reference proteome</keyword>
<evidence type="ECO:0000313" key="2">
    <source>
        <dbReference type="Proteomes" id="UP000821865"/>
    </source>
</evidence>
<evidence type="ECO:0000313" key="1">
    <source>
        <dbReference type="EMBL" id="KAH7945652.1"/>
    </source>
</evidence>
<dbReference type="EMBL" id="CM023475">
    <property type="protein sequence ID" value="KAH7945652.1"/>
    <property type="molecule type" value="Genomic_DNA"/>
</dbReference>
<gene>
    <name evidence="1" type="ORF">HPB49_013562</name>
</gene>
<sequence>MAAPPPRRNVSSRPHKQHLSPLQVLLQMGFPKHRAEKALAATGDRGVQLAADWLLAHVNDPTLDDSTPREYILYLCPVGPLLEQLQKFSLQSMLQCGRNGAHNYLPHITLCSFFQAPDDAIGHLSRALQHVVEKLKVELPESIKLEHYTSQTFLGLFVAEEYNDALKKLAVYFMREVSEFSIQVEPYLKALHITLAYQFQLEHYATLEKLSQAINTNAAACWELRLYSRDTRIKGCEVHKVLYSHVPKEPDELELLIGDFVYVSGEHLGAATDGWVEGTSWLTGATGFLPKNYIERTAESDAWTLHRYNHTDTKKATLYWQPSERRSITIVKDVFIDSLDDGVLQRRPAVAAAQAPPSPQVCPKVPVAPVAPASPAAAAPVVQPGPPQAAEREEKVTTPPKEIIYENLGFLNQAAKQESTKVSTSPRKLYVARHAERVDFTFGAWLPICFDASGNYTRRDLNMPAVVPERKGGYMDYAKDSPLTNIGLYQATLTGNAMCESGVTFSHVFSSPSLRCIQTCTNILTALHFEDMLINVEPGLFEWLAWYPEGTPTWMTPAELKELGFHINLDYKPLIETEELKHKKESVDQYYMRSFYVAQNVLKRTAPEGGNVLLVGHAATLETCTRQLTGRKPRSATELVQLVHKIPYCGLCVAQEVPNCGPQATAEGAAGGTGWALVAPPIPPLTHSANTRFDWRCMLST</sequence>
<comment type="caution">
    <text evidence="1">The sequence shown here is derived from an EMBL/GenBank/DDBJ whole genome shotgun (WGS) entry which is preliminary data.</text>
</comment>
<proteinExistence type="predicted"/>
<name>A0ACB8CL60_DERSI</name>
<accession>A0ACB8CL60</accession>
<dbReference type="Proteomes" id="UP000821865">
    <property type="component" value="Chromosome 6"/>
</dbReference>
<reference evidence="1" key="1">
    <citation type="submission" date="2020-05" db="EMBL/GenBank/DDBJ databases">
        <title>Large-scale comparative analyses of tick genomes elucidate their genetic diversity and vector capacities.</title>
        <authorList>
            <person name="Jia N."/>
            <person name="Wang J."/>
            <person name="Shi W."/>
            <person name="Du L."/>
            <person name="Sun Y."/>
            <person name="Zhan W."/>
            <person name="Jiang J."/>
            <person name="Wang Q."/>
            <person name="Zhang B."/>
            <person name="Ji P."/>
            <person name="Sakyi L.B."/>
            <person name="Cui X."/>
            <person name="Yuan T."/>
            <person name="Jiang B."/>
            <person name="Yang W."/>
            <person name="Lam T.T.-Y."/>
            <person name="Chang Q."/>
            <person name="Ding S."/>
            <person name="Wang X."/>
            <person name="Zhu J."/>
            <person name="Ruan X."/>
            <person name="Zhao L."/>
            <person name="Wei J."/>
            <person name="Que T."/>
            <person name="Du C."/>
            <person name="Cheng J."/>
            <person name="Dai P."/>
            <person name="Han X."/>
            <person name="Huang E."/>
            <person name="Gao Y."/>
            <person name="Liu J."/>
            <person name="Shao H."/>
            <person name="Ye R."/>
            <person name="Li L."/>
            <person name="Wei W."/>
            <person name="Wang X."/>
            <person name="Wang C."/>
            <person name="Yang T."/>
            <person name="Huo Q."/>
            <person name="Li W."/>
            <person name="Guo W."/>
            <person name="Chen H."/>
            <person name="Zhou L."/>
            <person name="Ni X."/>
            <person name="Tian J."/>
            <person name="Zhou Y."/>
            <person name="Sheng Y."/>
            <person name="Liu T."/>
            <person name="Pan Y."/>
            <person name="Xia L."/>
            <person name="Li J."/>
            <person name="Zhao F."/>
            <person name="Cao W."/>
        </authorList>
    </citation>
    <scope>NUCLEOTIDE SEQUENCE</scope>
    <source>
        <strain evidence="1">Dsil-2018</strain>
    </source>
</reference>
<protein>
    <submittedName>
        <fullName evidence="1">Uncharacterized protein</fullName>
    </submittedName>
</protein>
<organism evidence="1 2">
    <name type="scientific">Dermacentor silvarum</name>
    <name type="common">Tick</name>
    <dbReference type="NCBI Taxonomy" id="543639"/>
    <lineage>
        <taxon>Eukaryota</taxon>
        <taxon>Metazoa</taxon>
        <taxon>Ecdysozoa</taxon>
        <taxon>Arthropoda</taxon>
        <taxon>Chelicerata</taxon>
        <taxon>Arachnida</taxon>
        <taxon>Acari</taxon>
        <taxon>Parasitiformes</taxon>
        <taxon>Ixodida</taxon>
        <taxon>Ixodoidea</taxon>
        <taxon>Ixodidae</taxon>
        <taxon>Rhipicephalinae</taxon>
        <taxon>Dermacentor</taxon>
    </lineage>
</organism>